<evidence type="ECO:0000313" key="5">
    <source>
        <dbReference type="EMBL" id="KAH0562953.1"/>
    </source>
</evidence>
<evidence type="ECO:0000256" key="3">
    <source>
        <dbReference type="SAM" id="MobiDB-lite"/>
    </source>
</evidence>
<feature type="signal peptide" evidence="4">
    <location>
        <begin position="1"/>
        <end position="20"/>
    </location>
</feature>
<dbReference type="Proteomes" id="UP000750711">
    <property type="component" value="Unassembled WGS sequence"/>
</dbReference>
<dbReference type="Pfam" id="PF11999">
    <property type="entry name" value="Ice_binding"/>
    <property type="match status" value="1"/>
</dbReference>
<organism evidence="5 6">
    <name type="scientific">Trichoglossum hirsutum</name>
    <dbReference type="NCBI Taxonomy" id="265104"/>
    <lineage>
        <taxon>Eukaryota</taxon>
        <taxon>Fungi</taxon>
        <taxon>Dikarya</taxon>
        <taxon>Ascomycota</taxon>
        <taxon>Pezizomycotina</taxon>
        <taxon>Geoglossomycetes</taxon>
        <taxon>Geoglossales</taxon>
        <taxon>Geoglossaceae</taxon>
        <taxon>Trichoglossum</taxon>
    </lineage>
</organism>
<name>A0A9P8LEZ8_9PEZI</name>
<evidence type="ECO:0000256" key="4">
    <source>
        <dbReference type="SAM" id="SignalP"/>
    </source>
</evidence>
<protein>
    <recommendedName>
        <fullName evidence="7">Antifreeze protein</fullName>
    </recommendedName>
</protein>
<keyword evidence="2 4" id="KW-0732">Signal</keyword>
<evidence type="ECO:0000256" key="1">
    <source>
        <dbReference type="ARBA" id="ARBA00005445"/>
    </source>
</evidence>
<dbReference type="AlphaFoldDB" id="A0A9P8LEZ8"/>
<evidence type="ECO:0000313" key="6">
    <source>
        <dbReference type="Proteomes" id="UP000750711"/>
    </source>
</evidence>
<comment type="similarity">
    <text evidence="1">Belongs to the ice-binding protein family.</text>
</comment>
<evidence type="ECO:0008006" key="7">
    <source>
        <dbReference type="Google" id="ProtNLM"/>
    </source>
</evidence>
<comment type="caution">
    <text evidence="5">The sequence shown here is derived from an EMBL/GenBank/DDBJ whole genome shotgun (WGS) entry which is preliminary data.</text>
</comment>
<gene>
    <name evidence="5" type="ORF">GP486_002486</name>
</gene>
<proteinExistence type="inferred from homology"/>
<dbReference type="EMBL" id="JAGHQM010000279">
    <property type="protein sequence ID" value="KAH0562953.1"/>
    <property type="molecule type" value="Genomic_DNA"/>
</dbReference>
<accession>A0A9P8LEZ8</accession>
<feature type="chain" id="PRO_5040292875" description="Antifreeze protein" evidence="4">
    <location>
        <begin position="21"/>
        <end position="369"/>
    </location>
</feature>
<feature type="region of interest" description="Disordered" evidence="3">
    <location>
        <begin position="219"/>
        <end position="253"/>
    </location>
</feature>
<keyword evidence="6" id="KW-1185">Reference proteome</keyword>
<evidence type="ECO:0000256" key="2">
    <source>
        <dbReference type="ARBA" id="ARBA00022729"/>
    </source>
</evidence>
<dbReference type="InterPro" id="IPR021884">
    <property type="entry name" value="Ice-bd_prot"/>
</dbReference>
<reference evidence="5" key="1">
    <citation type="submission" date="2021-03" db="EMBL/GenBank/DDBJ databases">
        <title>Comparative genomics and phylogenomic investigation of the class Geoglossomycetes provide insights into ecological specialization and systematics.</title>
        <authorList>
            <person name="Melie T."/>
            <person name="Pirro S."/>
            <person name="Miller A.N."/>
            <person name="Quandt A."/>
        </authorList>
    </citation>
    <scope>NUCLEOTIDE SEQUENCE</scope>
    <source>
        <strain evidence="5">CAQ_001_2017</strain>
    </source>
</reference>
<sequence>MTYLLSLVVCGLAFIAVTYAKTIVSLGPAAAFGVLAADSVTDSGTSVIYGNLGLIYGWEITGSPILRGSAYTSMVPAVAAANTGARAAYSAGFAITNFTHLSGTSLGGRTLTPGAYSFSSSAHLGGALTLDSQGSRTAQFVIRIPSDFSTAAGSWVILTGGAQACNVFFLVDGRADLGPGTVFAGNILAISTVTLGIRATSLGGVYSLERGVNLNGNTVVKPGDCPREEPSVLPTTTSRSAITRRPADTRCPSSAPCPIAANYPDRKLHANAQPQEVLAPAEPGMPLLRESPRIHYLRNLFANKRPPTSASNHASGFLRVIQRAAARASHRHFTDHLDGYNDIHLRGQPWRLMRICMALEGPHRIMDGG</sequence>